<organism evidence="2 3">
    <name type="scientific">Didymella rabiei</name>
    <name type="common">Chickpea ascochyta blight fungus</name>
    <name type="synonym">Mycosphaerella rabiei</name>
    <dbReference type="NCBI Taxonomy" id="5454"/>
    <lineage>
        <taxon>Eukaryota</taxon>
        <taxon>Fungi</taxon>
        <taxon>Dikarya</taxon>
        <taxon>Ascomycota</taxon>
        <taxon>Pezizomycotina</taxon>
        <taxon>Dothideomycetes</taxon>
        <taxon>Pleosporomycetidae</taxon>
        <taxon>Pleosporales</taxon>
        <taxon>Pleosporineae</taxon>
        <taxon>Didymellaceae</taxon>
        <taxon>Ascochyta</taxon>
    </lineage>
</organism>
<feature type="compositionally biased region" description="Polar residues" evidence="1">
    <location>
        <begin position="274"/>
        <end position="283"/>
    </location>
</feature>
<name>A0A162VSV8_DIDRA</name>
<reference evidence="2 3" key="1">
    <citation type="journal article" date="2016" name="Sci. Rep.">
        <title>Draft genome sequencing and secretome analysis of fungal phytopathogen Ascochyta rabiei provides insight into the necrotrophic effector repertoire.</title>
        <authorList>
            <person name="Verma S."/>
            <person name="Gazara R.K."/>
            <person name="Nizam S."/>
            <person name="Parween S."/>
            <person name="Chattopadhyay D."/>
            <person name="Verma P.K."/>
        </authorList>
    </citation>
    <scope>NUCLEOTIDE SEQUENCE [LARGE SCALE GENOMIC DNA]</scope>
    <source>
        <strain evidence="2 3">ArDII</strain>
    </source>
</reference>
<evidence type="ECO:0000313" key="2">
    <source>
        <dbReference type="EMBL" id="KZM18604.1"/>
    </source>
</evidence>
<sequence length="559" mass="62806">MNPSQNFSLATELPRRCQLPEHLYIVVDDVAFPTIGHEDGSVVTPRLGDFHAKLDFACEDVSQDHLRSYLKQKNSLSTQSCFISTFEDEEIALRAPPFCASEMIRSGIYIPHATKLIIDTTRLHAGWIDTSSARVPVWLEHGELPKVPKGVLYMTSEGVEAFDASIWICVAEVRNVLGLKPHHGERGEWLACGHITRSMVEAQVVLHAYQREQIITSQLVPRRSVSIRSISSEEQEKHLNQQIARNKASREDLRLRAVAKNQECEKAASLLRQATENRQAQKQTGRRYATESPCKFPREEKLEQRVFVQSPSEVAGTYSVGHIATRYASVRSPRLREALERNQASKSNENLNSSSCSRLPAPQNFKKELPGHFSFHEARYVTLSDDFYSMSAGESPPSLHRRDTRDRAREEDSYEQTFADPPKTSLLPVSIAFSRRAFDEDRNTLPPSERLRRARAGKKRVSFVEPDDEVNDVLISVGQASNVISALEEPNHVRVSFTLPEPPLSSEGESFSDDAPCGTNEDLHTSIDFSLEEGSAPDPQTYASQRAIGSRKEREDVLA</sequence>
<dbReference type="Proteomes" id="UP000076837">
    <property type="component" value="Unassembled WGS sequence"/>
</dbReference>
<accession>A0A162VSV8</accession>
<dbReference type="OrthoDB" id="3440338at2759"/>
<feature type="region of interest" description="Disordered" evidence="1">
    <location>
        <begin position="499"/>
        <end position="559"/>
    </location>
</feature>
<dbReference type="AlphaFoldDB" id="A0A162VSV8"/>
<protein>
    <submittedName>
        <fullName evidence="2">Uncharacterized protein</fullName>
    </submittedName>
</protein>
<gene>
    <name evidence="2" type="ORF">ST47_g10229</name>
</gene>
<comment type="caution">
    <text evidence="2">The sequence shown here is derived from an EMBL/GenBank/DDBJ whole genome shotgun (WGS) entry which is preliminary data.</text>
</comment>
<feature type="region of interest" description="Disordered" evidence="1">
    <location>
        <begin position="392"/>
        <end position="421"/>
    </location>
</feature>
<feature type="compositionally biased region" description="Basic and acidic residues" evidence="1">
    <location>
        <begin position="550"/>
        <end position="559"/>
    </location>
</feature>
<proteinExistence type="predicted"/>
<evidence type="ECO:0000313" key="3">
    <source>
        <dbReference type="Proteomes" id="UP000076837"/>
    </source>
</evidence>
<dbReference type="EMBL" id="JYNV01000324">
    <property type="protein sequence ID" value="KZM18604.1"/>
    <property type="molecule type" value="Genomic_DNA"/>
</dbReference>
<feature type="region of interest" description="Disordered" evidence="1">
    <location>
        <begin position="274"/>
        <end position="293"/>
    </location>
</feature>
<feature type="compositionally biased region" description="Basic and acidic residues" evidence="1">
    <location>
        <begin position="400"/>
        <end position="411"/>
    </location>
</feature>
<evidence type="ECO:0000256" key="1">
    <source>
        <dbReference type="SAM" id="MobiDB-lite"/>
    </source>
</evidence>
<keyword evidence="3" id="KW-1185">Reference proteome</keyword>